<dbReference type="RefSeq" id="WP_338322763.1">
    <property type="nucleotide sequence ID" value="NZ_PTLZ01000001.1"/>
</dbReference>
<proteinExistence type="predicted"/>
<dbReference type="Gene3D" id="1.10.10.60">
    <property type="entry name" value="Homeodomain-like"/>
    <property type="match status" value="1"/>
</dbReference>
<dbReference type="Pfam" id="PF09209">
    <property type="entry name" value="CecR_C"/>
    <property type="match status" value="1"/>
</dbReference>
<organism evidence="5 6">
    <name type="scientific">Herminiimonas fonticola</name>
    <dbReference type="NCBI Taxonomy" id="303380"/>
    <lineage>
        <taxon>Bacteria</taxon>
        <taxon>Pseudomonadati</taxon>
        <taxon>Pseudomonadota</taxon>
        <taxon>Betaproteobacteria</taxon>
        <taxon>Burkholderiales</taxon>
        <taxon>Oxalobacteraceae</taxon>
        <taxon>Herminiimonas</taxon>
    </lineage>
</organism>
<dbReference type="EMBL" id="SNWF01000004">
    <property type="protein sequence ID" value="TDN93649.1"/>
    <property type="molecule type" value="Genomic_DNA"/>
</dbReference>
<dbReference type="PROSITE" id="PS50977">
    <property type="entry name" value="HTH_TETR_2"/>
    <property type="match status" value="1"/>
</dbReference>
<evidence type="ECO:0000313" key="6">
    <source>
        <dbReference type="Proteomes" id="UP000294737"/>
    </source>
</evidence>
<evidence type="ECO:0000256" key="3">
    <source>
        <dbReference type="SAM" id="MobiDB-lite"/>
    </source>
</evidence>
<dbReference type="AlphaFoldDB" id="A0A4R6GFI2"/>
<accession>A0A4R6GFI2</accession>
<dbReference type="Gene3D" id="1.10.357.10">
    <property type="entry name" value="Tetracycline Repressor, domain 2"/>
    <property type="match status" value="1"/>
</dbReference>
<dbReference type="GO" id="GO:0003700">
    <property type="term" value="F:DNA-binding transcription factor activity"/>
    <property type="evidence" value="ECO:0007669"/>
    <property type="project" value="TreeGrafter"/>
</dbReference>
<dbReference type="PANTHER" id="PTHR30055:SF226">
    <property type="entry name" value="HTH-TYPE TRANSCRIPTIONAL REGULATOR PKSA"/>
    <property type="match status" value="1"/>
</dbReference>
<dbReference type="GO" id="GO:0000976">
    <property type="term" value="F:transcription cis-regulatory region binding"/>
    <property type="evidence" value="ECO:0007669"/>
    <property type="project" value="TreeGrafter"/>
</dbReference>
<name>A0A4R6GFI2_9BURK</name>
<dbReference type="InterPro" id="IPR050109">
    <property type="entry name" value="HTH-type_TetR-like_transc_reg"/>
</dbReference>
<dbReference type="SUPFAM" id="SSF48498">
    <property type="entry name" value="Tetracyclin repressor-like, C-terminal domain"/>
    <property type="match status" value="1"/>
</dbReference>
<feature type="compositionally biased region" description="Basic and acidic residues" evidence="3">
    <location>
        <begin position="25"/>
        <end position="37"/>
    </location>
</feature>
<dbReference type="InterPro" id="IPR009057">
    <property type="entry name" value="Homeodomain-like_sf"/>
</dbReference>
<evidence type="ECO:0000313" key="5">
    <source>
        <dbReference type="EMBL" id="TDN93649.1"/>
    </source>
</evidence>
<reference evidence="5 6" key="1">
    <citation type="submission" date="2019-03" db="EMBL/GenBank/DDBJ databases">
        <title>Genomic Encyclopedia of Type Strains, Phase IV (KMG-IV): sequencing the most valuable type-strain genomes for metagenomic binning, comparative biology and taxonomic classification.</title>
        <authorList>
            <person name="Goeker M."/>
        </authorList>
    </citation>
    <scope>NUCLEOTIDE SEQUENCE [LARGE SCALE GENOMIC DNA]</scope>
    <source>
        <strain evidence="5 6">DSM 18555</strain>
    </source>
</reference>
<comment type="caution">
    <text evidence="5">The sequence shown here is derived from an EMBL/GenBank/DDBJ whole genome shotgun (WGS) entry which is preliminary data.</text>
</comment>
<keyword evidence="1 2" id="KW-0238">DNA-binding</keyword>
<keyword evidence="6" id="KW-1185">Reference proteome</keyword>
<dbReference type="InterPro" id="IPR001647">
    <property type="entry name" value="HTH_TetR"/>
</dbReference>
<dbReference type="InterPro" id="IPR015292">
    <property type="entry name" value="Tscrpt_reg_YbiH_C"/>
</dbReference>
<evidence type="ECO:0000256" key="1">
    <source>
        <dbReference type="ARBA" id="ARBA00023125"/>
    </source>
</evidence>
<dbReference type="InterPro" id="IPR036271">
    <property type="entry name" value="Tet_transcr_reg_TetR-rel_C_sf"/>
</dbReference>
<evidence type="ECO:0000256" key="2">
    <source>
        <dbReference type="PROSITE-ProRule" id="PRU00335"/>
    </source>
</evidence>
<dbReference type="Pfam" id="PF00440">
    <property type="entry name" value="TetR_N"/>
    <property type="match status" value="1"/>
</dbReference>
<dbReference type="PRINTS" id="PR00455">
    <property type="entry name" value="HTHTETR"/>
</dbReference>
<dbReference type="SUPFAM" id="SSF46689">
    <property type="entry name" value="Homeodomain-like"/>
    <property type="match status" value="1"/>
</dbReference>
<protein>
    <submittedName>
        <fullName evidence="5">TetR family transcriptional regulator</fullName>
    </submittedName>
</protein>
<dbReference type="PANTHER" id="PTHR30055">
    <property type="entry name" value="HTH-TYPE TRANSCRIPTIONAL REGULATOR RUTR"/>
    <property type="match status" value="1"/>
</dbReference>
<feature type="region of interest" description="Disordered" evidence="3">
    <location>
        <begin position="1"/>
        <end position="37"/>
    </location>
</feature>
<gene>
    <name evidence="5" type="ORF">EV677_0179</name>
</gene>
<evidence type="ECO:0000259" key="4">
    <source>
        <dbReference type="PROSITE" id="PS50977"/>
    </source>
</evidence>
<sequence>MSFMKPAIKPNPSVPRARASAKAADSSDTRKPRSDGAEARSRLLLAALRLFAEKGFAKTSTREIAQAAGVNLAAIKYYFGDKAGLYRVVFSEPLGTACESVDLSDPTLSLRDVLRIFFEDFVAPLKHGDVVQLAVRMHYREMLEPTGLWMEEIDNHIKPSHAGLVAVLLRHLNLSKADDDVHRLAFSLAGLALQLFICQDVIDAIRPKLINTPSAVDQWATRLVDYGEAMVAMEIARRQTLAGAIAPAPFAKKAKKL</sequence>
<feature type="domain" description="HTH tetR-type" evidence="4">
    <location>
        <begin position="37"/>
        <end position="97"/>
    </location>
</feature>
<dbReference type="Proteomes" id="UP000294737">
    <property type="component" value="Unassembled WGS sequence"/>
</dbReference>
<feature type="DNA-binding region" description="H-T-H motif" evidence="2">
    <location>
        <begin position="60"/>
        <end position="79"/>
    </location>
</feature>